<evidence type="ECO:0000256" key="2">
    <source>
        <dbReference type="ARBA" id="ARBA00022884"/>
    </source>
</evidence>
<keyword evidence="3" id="KW-0689">Ribosomal protein</keyword>
<dbReference type="Pfam" id="PF01649">
    <property type="entry name" value="Ribosomal_S20p"/>
    <property type="match status" value="1"/>
</dbReference>
<protein>
    <submittedName>
        <fullName evidence="5">Uncharacterized protein</fullName>
    </submittedName>
</protein>
<dbReference type="Proteomes" id="UP001188597">
    <property type="component" value="Unassembled WGS sequence"/>
</dbReference>
<evidence type="ECO:0000313" key="6">
    <source>
        <dbReference type="Proteomes" id="UP001188597"/>
    </source>
</evidence>
<dbReference type="Gene3D" id="1.20.58.110">
    <property type="entry name" value="Ribosomal protein S20"/>
    <property type="match status" value="1"/>
</dbReference>
<keyword evidence="4" id="KW-0687">Ribonucleoprotein</keyword>
<evidence type="ECO:0000256" key="4">
    <source>
        <dbReference type="ARBA" id="ARBA00023274"/>
    </source>
</evidence>
<keyword evidence="2" id="KW-0694">RNA-binding</keyword>
<dbReference type="GO" id="GO:0019843">
    <property type="term" value="F:rRNA binding"/>
    <property type="evidence" value="ECO:0007669"/>
    <property type="project" value="UniProtKB-KW"/>
</dbReference>
<evidence type="ECO:0000256" key="1">
    <source>
        <dbReference type="ARBA" id="ARBA00022730"/>
    </source>
</evidence>
<reference evidence="5" key="1">
    <citation type="submission" date="2022-12" db="EMBL/GenBank/DDBJ databases">
        <title>Draft genome assemblies for two species of Escallonia (Escalloniales).</title>
        <authorList>
            <person name="Chanderbali A."/>
            <person name="Dervinis C."/>
            <person name="Anghel I."/>
            <person name="Soltis D."/>
            <person name="Soltis P."/>
            <person name="Zapata F."/>
        </authorList>
    </citation>
    <scope>NUCLEOTIDE SEQUENCE</scope>
    <source>
        <strain evidence="5">UCBG64.0493</strain>
        <tissue evidence="5">Leaf</tissue>
    </source>
</reference>
<dbReference type="GO" id="GO:0006412">
    <property type="term" value="P:translation"/>
    <property type="evidence" value="ECO:0007669"/>
    <property type="project" value="InterPro"/>
</dbReference>
<evidence type="ECO:0000313" key="5">
    <source>
        <dbReference type="EMBL" id="KAK3043869.1"/>
    </source>
</evidence>
<dbReference type="InterPro" id="IPR002583">
    <property type="entry name" value="Ribosomal_bS20"/>
</dbReference>
<dbReference type="GO" id="GO:0003735">
    <property type="term" value="F:structural constituent of ribosome"/>
    <property type="evidence" value="ECO:0007669"/>
    <property type="project" value="InterPro"/>
</dbReference>
<dbReference type="AlphaFoldDB" id="A0AA88XCI2"/>
<dbReference type="GO" id="GO:0005840">
    <property type="term" value="C:ribosome"/>
    <property type="evidence" value="ECO:0007669"/>
    <property type="project" value="UniProtKB-KW"/>
</dbReference>
<dbReference type="SUPFAM" id="SSF46992">
    <property type="entry name" value="Ribosomal protein S20"/>
    <property type="match status" value="1"/>
</dbReference>
<evidence type="ECO:0000256" key="3">
    <source>
        <dbReference type="ARBA" id="ARBA00022980"/>
    </source>
</evidence>
<dbReference type="InterPro" id="IPR036510">
    <property type="entry name" value="Ribosomal_bS20_sf"/>
</dbReference>
<comment type="caution">
    <text evidence="5">The sequence shown here is derived from an EMBL/GenBank/DDBJ whole genome shotgun (WGS) entry which is preliminary data.</text>
</comment>
<dbReference type="EMBL" id="JAVXUP010000001">
    <property type="protein sequence ID" value="KAK3043869.1"/>
    <property type="molecule type" value="Genomic_DNA"/>
</dbReference>
<sequence length="94" mass="11149">MAPIVPLTFMNNPFPVSKFAKYTERRFVSIVPIRRTSQLVRLQKADSPAKRARQSEKRRVYNKAKKYQFKTWMKKLFTACVLWISGHNQTRTET</sequence>
<dbReference type="GO" id="GO:1990904">
    <property type="term" value="C:ribonucleoprotein complex"/>
    <property type="evidence" value="ECO:0007669"/>
    <property type="project" value="UniProtKB-KW"/>
</dbReference>
<proteinExistence type="predicted"/>
<keyword evidence="6" id="KW-1185">Reference proteome</keyword>
<organism evidence="5 6">
    <name type="scientific">Escallonia herrerae</name>
    <dbReference type="NCBI Taxonomy" id="1293975"/>
    <lineage>
        <taxon>Eukaryota</taxon>
        <taxon>Viridiplantae</taxon>
        <taxon>Streptophyta</taxon>
        <taxon>Embryophyta</taxon>
        <taxon>Tracheophyta</taxon>
        <taxon>Spermatophyta</taxon>
        <taxon>Magnoliopsida</taxon>
        <taxon>eudicotyledons</taxon>
        <taxon>Gunneridae</taxon>
        <taxon>Pentapetalae</taxon>
        <taxon>asterids</taxon>
        <taxon>campanulids</taxon>
        <taxon>Escalloniales</taxon>
        <taxon>Escalloniaceae</taxon>
        <taxon>Escallonia</taxon>
    </lineage>
</organism>
<gene>
    <name evidence="5" type="ORF">RJ639_000568</name>
</gene>
<accession>A0AA88XCI2</accession>
<name>A0AA88XCI2_9ASTE</name>
<keyword evidence="1" id="KW-0699">rRNA-binding</keyword>